<dbReference type="PANTHER" id="PTHR43806">
    <property type="entry name" value="PEPTIDASE S8"/>
    <property type="match status" value="1"/>
</dbReference>
<dbReference type="Proteomes" id="UP000044841">
    <property type="component" value="Unassembled WGS sequence"/>
</dbReference>
<evidence type="ECO:0000256" key="4">
    <source>
        <dbReference type="ARBA" id="ARBA00022825"/>
    </source>
</evidence>
<sequence length="410" mass="44716">MSQPFDPTYIDQSELEEVNHTYIVILKSNDGLDSLHKHWDWVKERDNNGLDSGPEWCDVHKYECLGGYQAKLSESAIEDLKKREEVVDVVQDRFGTLDVDDDPPVNINVAPDAPWNLQRLSSTAPPDPNANPKALTYTYRRPEVAGLAAKPVHVYILDTGIITTHEEFQGRQVFQGPNYSQDQQNHHDIHGHGTHVAGTVGGNQCGVARDPGVCITAIKVATGRDNRAVRLSAVTRGLEWVLEQRQANPEIPTIINMSLRFSPGDDALDQFVDKIVDEGVHVVVSAGNRKQDASTQSPARAQGALAVGASTIKDGFWRSSNFGPKVAIFAPGADIMSAGIKTPAERVPDSGTSMATPLVAGTIAWLIQQEGNRSPQAMLRRLQELADASGRVVTGVPTNTTNRLIWNGVQ</sequence>
<proteinExistence type="inferred from homology"/>
<dbReference type="PROSITE" id="PS51892">
    <property type="entry name" value="SUBTILASE"/>
    <property type="match status" value="1"/>
</dbReference>
<name>A0A0K6G6Z5_9AGAM</name>
<dbReference type="InterPro" id="IPR015500">
    <property type="entry name" value="Peptidase_S8_subtilisin-rel"/>
</dbReference>
<dbReference type="AlphaFoldDB" id="A0A0K6G6Z5"/>
<dbReference type="PROSITE" id="PS00137">
    <property type="entry name" value="SUBTILASE_HIS"/>
    <property type="match status" value="1"/>
</dbReference>
<dbReference type="InterPro" id="IPR023827">
    <property type="entry name" value="Peptidase_S8_Asp-AS"/>
</dbReference>
<feature type="active site" description="Charge relay system" evidence="5">
    <location>
        <position position="353"/>
    </location>
</feature>
<organism evidence="9 10">
    <name type="scientific">Rhizoctonia solani</name>
    <dbReference type="NCBI Taxonomy" id="456999"/>
    <lineage>
        <taxon>Eukaryota</taxon>
        <taxon>Fungi</taxon>
        <taxon>Dikarya</taxon>
        <taxon>Basidiomycota</taxon>
        <taxon>Agaricomycotina</taxon>
        <taxon>Agaricomycetes</taxon>
        <taxon>Cantharellales</taxon>
        <taxon>Ceratobasidiaceae</taxon>
        <taxon>Rhizoctonia</taxon>
    </lineage>
</organism>
<gene>
    <name evidence="9" type="ORF">RSOLAG22IIIB_11181</name>
</gene>
<evidence type="ECO:0000259" key="8">
    <source>
        <dbReference type="Pfam" id="PF05922"/>
    </source>
</evidence>
<dbReference type="InterPro" id="IPR050131">
    <property type="entry name" value="Peptidase_S8_subtilisin-like"/>
</dbReference>
<dbReference type="InterPro" id="IPR000209">
    <property type="entry name" value="Peptidase_S8/S53_dom"/>
</dbReference>
<evidence type="ECO:0000256" key="3">
    <source>
        <dbReference type="ARBA" id="ARBA00022801"/>
    </source>
</evidence>
<dbReference type="PROSITE" id="PS00138">
    <property type="entry name" value="SUBTILASE_SER"/>
    <property type="match status" value="1"/>
</dbReference>
<dbReference type="Pfam" id="PF05922">
    <property type="entry name" value="Inhibitor_I9"/>
    <property type="match status" value="1"/>
</dbReference>
<keyword evidence="3 5" id="KW-0378">Hydrolase</keyword>
<dbReference type="SUPFAM" id="SSF52743">
    <property type="entry name" value="Subtilisin-like"/>
    <property type="match status" value="1"/>
</dbReference>
<dbReference type="Gene3D" id="3.40.50.200">
    <property type="entry name" value="Peptidase S8/S53 domain"/>
    <property type="match status" value="1"/>
</dbReference>
<dbReference type="PROSITE" id="PS00136">
    <property type="entry name" value="SUBTILASE_ASP"/>
    <property type="match status" value="1"/>
</dbReference>
<dbReference type="EMBL" id="CYGV01001439">
    <property type="protein sequence ID" value="CUA74387.1"/>
    <property type="molecule type" value="Genomic_DNA"/>
</dbReference>
<evidence type="ECO:0000259" key="7">
    <source>
        <dbReference type="Pfam" id="PF00082"/>
    </source>
</evidence>
<feature type="active site" description="Charge relay system" evidence="5">
    <location>
        <position position="158"/>
    </location>
</feature>
<evidence type="ECO:0000256" key="5">
    <source>
        <dbReference type="PROSITE-ProRule" id="PRU01240"/>
    </source>
</evidence>
<dbReference type="InterPro" id="IPR022398">
    <property type="entry name" value="Peptidase_S8_His-AS"/>
</dbReference>
<dbReference type="GO" id="GO:0006508">
    <property type="term" value="P:proteolysis"/>
    <property type="evidence" value="ECO:0007669"/>
    <property type="project" value="UniProtKB-KW"/>
</dbReference>
<protein>
    <submittedName>
        <fullName evidence="9">Alkaline proteinase</fullName>
    </submittedName>
</protein>
<evidence type="ECO:0000313" key="10">
    <source>
        <dbReference type="Proteomes" id="UP000044841"/>
    </source>
</evidence>
<dbReference type="GO" id="GO:0004252">
    <property type="term" value="F:serine-type endopeptidase activity"/>
    <property type="evidence" value="ECO:0007669"/>
    <property type="project" value="UniProtKB-UniRule"/>
</dbReference>
<comment type="similarity">
    <text evidence="1 5 6">Belongs to the peptidase S8 family.</text>
</comment>
<dbReference type="InterPro" id="IPR036852">
    <property type="entry name" value="Peptidase_S8/S53_dom_sf"/>
</dbReference>
<keyword evidence="2 5" id="KW-0645">Protease</keyword>
<evidence type="ECO:0000256" key="2">
    <source>
        <dbReference type="ARBA" id="ARBA00022670"/>
    </source>
</evidence>
<evidence type="ECO:0000256" key="6">
    <source>
        <dbReference type="RuleBase" id="RU003355"/>
    </source>
</evidence>
<reference evidence="9 10" key="1">
    <citation type="submission" date="2015-07" db="EMBL/GenBank/DDBJ databases">
        <authorList>
            <person name="Noorani M."/>
        </authorList>
    </citation>
    <scope>NUCLEOTIDE SEQUENCE [LARGE SCALE GENOMIC DNA]</scope>
    <source>
        <strain evidence="9">BBA 69670</strain>
    </source>
</reference>
<dbReference type="InterPro" id="IPR023828">
    <property type="entry name" value="Peptidase_S8_Ser-AS"/>
</dbReference>
<dbReference type="InterPro" id="IPR034193">
    <property type="entry name" value="PCSK9_ProteinaseK-like"/>
</dbReference>
<feature type="domain" description="Inhibitor I9" evidence="8">
    <location>
        <begin position="21"/>
        <end position="94"/>
    </location>
</feature>
<keyword evidence="4 5" id="KW-0720">Serine protease</keyword>
<dbReference type="CDD" id="cd04077">
    <property type="entry name" value="Peptidases_S8_PCSK9_ProteinaseK_like"/>
    <property type="match status" value="1"/>
</dbReference>
<evidence type="ECO:0000256" key="1">
    <source>
        <dbReference type="ARBA" id="ARBA00011073"/>
    </source>
</evidence>
<keyword evidence="10" id="KW-1185">Reference proteome</keyword>
<dbReference type="PRINTS" id="PR00723">
    <property type="entry name" value="SUBTILISIN"/>
</dbReference>
<dbReference type="PANTHER" id="PTHR43806:SF66">
    <property type="entry name" value="SERIN ENDOPEPTIDASE"/>
    <property type="match status" value="1"/>
</dbReference>
<evidence type="ECO:0000313" key="9">
    <source>
        <dbReference type="EMBL" id="CUA74387.1"/>
    </source>
</evidence>
<dbReference type="GO" id="GO:0005615">
    <property type="term" value="C:extracellular space"/>
    <property type="evidence" value="ECO:0007669"/>
    <property type="project" value="TreeGrafter"/>
</dbReference>
<dbReference type="InterPro" id="IPR010259">
    <property type="entry name" value="S8pro/Inhibitor_I9"/>
</dbReference>
<dbReference type="Pfam" id="PF00082">
    <property type="entry name" value="Peptidase_S8"/>
    <property type="match status" value="1"/>
</dbReference>
<accession>A0A0K6G6Z5</accession>
<feature type="active site" description="Charge relay system" evidence="5">
    <location>
        <position position="192"/>
    </location>
</feature>
<feature type="domain" description="Peptidase S8/S53" evidence="7">
    <location>
        <begin position="152"/>
        <end position="381"/>
    </location>
</feature>